<dbReference type="InterPro" id="IPR007921">
    <property type="entry name" value="CHAP_dom"/>
</dbReference>
<evidence type="ECO:0000313" key="5">
    <source>
        <dbReference type="EMBL" id="CAB4134853.1"/>
    </source>
</evidence>
<dbReference type="Gene3D" id="1.10.101.10">
    <property type="entry name" value="PGBD-like superfamily/PGBD"/>
    <property type="match status" value="1"/>
</dbReference>
<feature type="domain" description="Peptidase C51" evidence="3">
    <location>
        <begin position="115"/>
        <end position="210"/>
    </location>
</feature>
<feature type="domain" description="Peptidoglycan binding-like" evidence="2">
    <location>
        <begin position="11"/>
        <end position="67"/>
    </location>
</feature>
<dbReference type="Pfam" id="PF05257">
    <property type="entry name" value="CHAP"/>
    <property type="match status" value="1"/>
</dbReference>
<evidence type="ECO:0000259" key="3">
    <source>
        <dbReference type="Pfam" id="PF05257"/>
    </source>
</evidence>
<protein>
    <submittedName>
        <fullName evidence="5">CHAP domain containing protein</fullName>
    </submittedName>
</protein>
<sequence length="239" mass="25142">MLLQVTSPHMTGPDVRVTQWRLALLGYSPGSIDGDYGPTTASAVQRFQASHSLQPDGIVGDVTYAALMASGAQPQAPQTSDIGAKALAEAIKHLGLTESPSGSNKTPFGEWFGVNGVAWCNIFVSYCYNVGAGYTICDGYKGAGVKVGKGCAYVPTTEAWLRSSGLWVGRTTPIAGDIAIYNWDGKGIPEHIGVVEQYLGNGTFSAIEGNTSIGNDSNGGEVMRRTRKITSTDGFGRVI</sequence>
<keyword evidence="1" id="KW-0929">Antimicrobial</keyword>
<name>A0A6J5LND2_9CAUD</name>
<dbReference type="EMBL" id="LR796249">
    <property type="protein sequence ID" value="CAB4131569.1"/>
    <property type="molecule type" value="Genomic_DNA"/>
</dbReference>
<dbReference type="InterPro" id="IPR036365">
    <property type="entry name" value="PGBD-like_sf"/>
</dbReference>
<accession>A0A6J5LND2</accession>
<dbReference type="SUPFAM" id="SSF47090">
    <property type="entry name" value="PGBD-like"/>
    <property type="match status" value="1"/>
</dbReference>
<evidence type="ECO:0000259" key="2">
    <source>
        <dbReference type="Pfam" id="PF01471"/>
    </source>
</evidence>
<gene>
    <name evidence="4" type="ORF">UFOVP127_158</name>
    <name evidence="5" type="ORF">UFOVP276_21</name>
</gene>
<evidence type="ECO:0000313" key="4">
    <source>
        <dbReference type="EMBL" id="CAB4131569.1"/>
    </source>
</evidence>
<evidence type="ECO:0000256" key="1">
    <source>
        <dbReference type="ARBA" id="ARBA00022529"/>
    </source>
</evidence>
<dbReference type="InterPro" id="IPR036366">
    <property type="entry name" value="PGBDSf"/>
</dbReference>
<reference evidence="5" key="1">
    <citation type="submission" date="2020-04" db="EMBL/GenBank/DDBJ databases">
        <authorList>
            <person name="Chiriac C."/>
            <person name="Salcher M."/>
            <person name="Ghai R."/>
            <person name="Kavagutti S V."/>
        </authorList>
    </citation>
    <scope>NUCLEOTIDE SEQUENCE</scope>
</reference>
<dbReference type="Pfam" id="PF01471">
    <property type="entry name" value="PG_binding_1"/>
    <property type="match status" value="1"/>
</dbReference>
<organism evidence="5">
    <name type="scientific">uncultured Caudovirales phage</name>
    <dbReference type="NCBI Taxonomy" id="2100421"/>
    <lineage>
        <taxon>Viruses</taxon>
        <taxon>Duplodnaviria</taxon>
        <taxon>Heunggongvirae</taxon>
        <taxon>Uroviricota</taxon>
        <taxon>Caudoviricetes</taxon>
        <taxon>Peduoviridae</taxon>
        <taxon>Maltschvirus</taxon>
        <taxon>Maltschvirus maltsch</taxon>
    </lineage>
</organism>
<dbReference type="EMBL" id="LR796294">
    <property type="protein sequence ID" value="CAB4134853.1"/>
    <property type="molecule type" value="Genomic_DNA"/>
</dbReference>
<proteinExistence type="predicted"/>
<dbReference type="InterPro" id="IPR002477">
    <property type="entry name" value="Peptidoglycan-bd-like"/>
</dbReference>